<evidence type="ECO:0000313" key="2">
    <source>
        <dbReference type="Proteomes" id="UP000254773"/>
    </source>
</evidence>
<evidence type="ECO:0008006" key="3">
    <source>
        <dbReference type="Google" id="ProtNLM"/>
    </source>
</evidence>
<reference evidence="1 2" key="1">
    <citation type="submission" date="2018-06" db="EMBL/GenBank/DDBJ databases">
        <authorList>
            <consortium name="Pathogen Informatics"/>
            <person name="Doyle S."/>
        </authorList>
    </citation>
    <scope>NUCLEOTIDE SEQUENCE [LARGE SCALE GENOMIC DNA]</scope>
    <source>
        <strain evidence="1 2">NCTC9854</strain>
    </source>
</reference>
<evidence type="ECO:0000313" key="1">
    <source>
        <dbReference type="EMBL" id="SUF36174.1"/>
    </source>
</evidence>
<dbReference type="AlphaFoldDB" id="A0A379Q3C5"/>
<protein>
    <recommendedName>
        <fullName evidence="3">Lipoprotein</fullName>
    </recommendedName>
</protein>
<sequence length="163" mass="19108">MIRLFLFFIVFLIGCDSPTKKIGIYTVDMEYACESTSYRIFRFTTLIDGVKDIDSTDISSVNEDISRAYNTVLTRKDDFLLSGNHSLSGVEVSLVFQSENSKSTFEKNMPYYNKCYVYYFEGRFKNKRLMFDRDGDQDNEFIVDTYKYFLKSPDCIKNVYVSH</sequence>
<dbReference type="PROSITE" id="PS51257">
    <property type="entry name" value="PROKAR_LIPOPROTEIN"/>
    <property type="match status" value="1"/>
</dbReference>
<proteinExistence type="predicted"/>
<organism evidence="1 2">
    <name type="scientific">Salmonella enterica</name>
    <name type="common">Salmonella choleraesuis</name>
    <dbReference type="NCBI Taxonomy" id="28901"/>
    <lineage>
        <taxon>Bacteria</taxon>
        <taxon>Pseudomonadati</taxon>
        <taxon>Pseudomonadota</taxon>
        <taxon>Gammaproteobacteria</taxon>
        <taxon>Enterobacterales</taxon>
        <taxon>Enterobacteriaceae</taxon>
        <taxon>Salmonella</taxon>
    </lineage>
</organism>
<name>A0A379Q3C5_SALER</name>
<dbReference type="EMBL" id="UGWI01000001">
    <property type="protein sequence ID" value="SUF36174.1"/>
    <property type="molecule type" value="Genomic_DNA"/>
</dbReference>
<dbReference type="Proteomes" id="UP000254773">
    <property type="component" value="Unassembled WGS sequence"/>
</dbReference>
<accession>A0A379Q3C5</accession>
<gene>
    <name evidence="1" type="ORF">NCTC9854_00366</name>
</gene>